<dbReference type="EMBL" id="JAKKPZ010000006">
    <property type="protein sequence ID" value="KAI1720265.1"/>
    <property type="molecule type" value="Genomic_DNA"/>
</dbReference>
<evidence type="ECO:0000313" key="17">
    <source>
        <dbReference type="Proteomes" id="UP001201812"/>
    </source>
</evidence>
<dbReference type="GO" id="GO:0005829">
    <property type="term" value="C:cytosol"/>
    <property type="evidence" value="ECO:0007669"/>
    <property type="project" value="TreeGrafter"/>
</dbReference>
<dbReference type="PRINTS" id="PR00723">
    <property type="entry name" value="SUBTILISIN"/>
</dbReference>
<comment type="caution">
    <text evidence="16">The sequence shown here is derived from an EMBL/GenBank/DDBJ whole genome shotgun (WGS) entry which is preliminary data.</text>
</comment>
<dbReference type="Pfam" id="PF21223">
    <property type="entry name" value="TPPII_Ig-like-1"/>
    <property type="match status" value="1"/>
</dbReference>
<reference evidence="16" key="1">
    <citation type="submission" date="2022-01" db="EMBL/GenBank/DDBJ databases">
        <title>Genome Sequence Resource for Two Populations of Ditylenchus destructor, the Migratory Endoparasitic Phytonematode.</title>
        <authorList>
            <person name="Zhang H."/>
            <person name="Lin R."/>
            <person name="Xie B."/>
        </authorList>
    </citation>
    <scope>NUCLEOTIDE SEQUENCE</scope>
    <source>
        <strain evidence="16">BazhouSP</strain>
    </source>
</reference>
<evidence type="ECO:0000256" key="1">
    <source>
        <dbReference type="ARBA" id="ARBA00001910"/>
    </source>
</evidence>
<organism evidence="16 17">
    <name type="scientific">Ditylenchus destructor</name>
    <dbReference type="NCBI Taxonomy" id="166010"/>
    <lineage>
        <taxon>Eukaryota</taxon>
        <taxon>Metazoa</taxon>
        <taxon>Ecdysozoa</taxon>
        <taxon>Nematoda</taxon>
        <taxon>Chromadorea</taxon>
        <taxon>Rhabditida</taxon>
        <taxon>Tylenchina</taxon>
        <taxon>Tylenchomorpha</taxon>
        <taxon>Sphaerularioidea</taxon>
        <taxon>Anguinidae</taxon>
        <taxon>Anguininae</taxon>
        <taxon>Ditylenchus</taxon>
    </lineage>
</organism>
<evidence type="ECO:0000256" key="8">
    <source>
        <dbReference type="ARBA" id="ARBA00022825"/>
    </source>
</evidence>
<feature type="domain" description="Tripeptidyl-peptidase II galactose-binding" evidence="15">
    <location>
        <begin position="817"/>
        <end position="904"/>
    </location>
</feature>
<feature type="region of interest" description="Disordered" evidence="11">
    <location>
        <begin position="1209"/>
        <end position="1234"/>
    </location>
</feature>
<dbReference type="Pfam" id="PF12580">
    <property type="entry name" value="TPPII"/>
    <property type="match status" value="1"/>
</dbReference>
<dbReference type="PROSITE" id="PS00138">
    <property type="entry name" value="SUBTILASE_SER"/>
    <property type="match status" value="1"/>
</dbReference>
<dbReference type="Pfam" id="PF00082">
    <property type="entry name" value="Peptidase_S8"/>
    <property type="match status" value="1"/>
</dbReference>
<dbReference type="GO" id="GO:0008240">
    <property type="term" value="F:tripeptidyl-peptidase activity"/>
    <property type="evidence" value="ECO:0007669"/>
    <property type="project" value="UniProtKB-EC"/>
</dbReference>
<dbReference type="InterPro" id="IPR046939">
    <property type="entry name" value="TPPII_C_sf"/>
</dbReference>
<dbReference type="PANTHER" id="PTHR43806:SF14">
    <property type="entry name" value="TRIPEPTIDYL-PEPTIDASE 2"/>
    <property type="match status" value="1"/>
</dbReference>
<evidence type="ECO:0000256" key="6">
    <source>
        <dbReference type="ARBA" id="ARBA00022670"/>
    </source>
</evidence>
<comment type="similarity">
    <text evidence="2 10">Belongs to the peptidase S8 family.</text>
</comment>
<keyword evidence="7 10" id="KW-0378">Hydrolase</keyword>
<dbReference type="GO" id="GO:0006508">
    <property type="term" value="P:proteolysis"/>
    <property type="evidence" value="ECO:0007669"/>
    <property type="project" value="UniProtKB-KW"/>
</dbReference>
<dbReference type="GO" id="GO:0004252">
    <property type="term" value="F:serine-type endopeptidase activity"/>
    <property type="evidence" value="ECO:0007669"/>
    <property type="project" value="UniProtKB-UniRule"/>
</dbReference>
<accession>A0AAD4R3K7</accession>
<protein>
    <recommendedName>
        <fullName evidence="4">Tripeptidyl-peptidase 2</fullName>
        <ecNumber evidence="3">3.4.14.10</ecNumber>
    </recommendedName>
    <alternativeName>
        <fullName evidence="9">Tripeptidyl aminopeptidase</fullName>
    </alternativeName>
</protein>
<dbReference type="InterPro" id="IPR023828">
    <property type="entry name" value="Peptidase_S8_Ser-AS"/>
</dbReference>
<evidence type="ECO:0000256" key="5">
    <source>
        <dbReference type="ARBA" id="ARBA00022438"/>
    </source>
</evidence>
<dbReference type="InterPro" id="IPR048383">
    <property type="entry name" value="TPPII_Ig-like-1"/>
</dbReference>
<keyword evidence="17" id="KW-1185">Reference proteome</keyword>
<keyword evidence="8 10" id="KW-0720">Serine protease</keyword>
<evidence type="ECO:0000256" key="2">
    <source>
        <dbReference type="ARBA" id="ARBA00011073"/>
    </source>
</evidence>
<dbReference type="InterPro" id="IPR050131">
    <property type="entry name" value="Peptidase_S8_subtilisin-like"/>
</dbReference>
<name>A0AAD4R3K7_9BILA</name>
<evidence type="ECO:0000256" key="10">
    <source>
        <dbReference type="PROSITE-ProRule" id="PRU01240"/>
    </source>
</evidence>
<feature type="domain" description="Tripeptidyl peptidase II second Ig-like" evidence="13">
    <location>
        <begin position="939"/>
        <end position="1018"/>
    </location>
</feature>
<evidence type="ECO:0000256" key="4">
    <source>
        <dbReference type="ARBA" id="ARBA00020244"/>
    </source>
</evidence>
<dbReference type="InterPro" id="IPR046940">
    <property type="entry name" value="TPPII_Ig-like_sf"/>
</dbReference>
<dbReference type="PANTHER" id="PTHR43806">
    <property type="entry name" value="PEPTIDASE S8"/>
    <property type="match status" value="1"/>
</dbReference>
<feature type="active site" description="Charge relay system" evidence="10">
    <location>
        <position position="595"/>
    </location>
</feature>
<dbReference type="Gene3D" id="1.25.40.710">
    <property type="match status" value="1"/>
</dbReference>
<evidence type="ECO:0000259" key="15">
    <source>
        <dbReference type="Pfam" id="PF21316"/>
    </source>
</evidence>
<dbReference type="InterPro" id="IPR048384">
    <property type="entry name" value="TPPII_GBD"/>
</dbReference>
<dbReference type="InterPro" id="IPR034051">
    <property type="entry name" value="TPP_II_domain"/>
</dbReference>
<keyword evidence="5" id="KW-0031">Aminopeptidase</keyword>
<dbReference type="InterPro" id="IPR022229">
    <property type="entry name" value="TPPII_Ig-like-2"/>
</dbReference>
<evidence type="ECO:0000259" key="13">
    <source>
        <dbReference type="Pfam" id="PF12580"/>
    </source>
</evidence>
<comment type="catalytic activity">
    <reaction evidence="1">
        <text>Release of an N-terminal tripeptide from a polypeptide.</text>
        <dbReference type="EC" id="3.4.14.10"/>
    </reaction>
</comment>
<evidence type="ECO:0000259" key="12">
    <source>
        <dbReference type="Pfam" id="PF00082"/>
    </source>
</evidence>
<evidence type="ECO:0000256" key="11">
    <source>
        <dbReference type="SAM" id="MobiDB-lite"/>
    </source>
</evidence>
<dbReference type="Proteomes" id="UP001201812">
    <property type="component" value="Unassembled WGS sequence"/>
</dbReference>
<dbReference type="Pfam" id="PF21316">
    <property type="entry name" value="TPPII_GBD"/>
    <property type="match status" value="1"/>
</dbReference>
<feature type="active site" description="Charge relay system" evidence="10">
    <location>
        <position position="187"/>
    </location>
</feature>
<dbReference type="PROSITE" id="PS51892">
    <property type="entry name" value="SUBTILASE"/>
    <property type="match status" value="1"/>
</dbReference>
<dbReference type="CDD" id="cd04857">
    <property type="entry name" value="Peptidases_S8_Tripeptidyl_Aminopeptidase_II"/>
    <property type="match status" value="1"/>
</dbReference>
<dbReference type="GO" id="GO:0004177">
    <property type="term" value="F:aminopeptidase activity"/>
    <property type="evidence" value="ECO:0007669"/>
    <property type="project" value="UniProtKB-KW"/>
</dbReference>
<dbReference type="InterPro" id="IPR000209">
    <property type="entry name" value="Peptidase_S8/S53_dom"/>
</dbReference>
<evidence type="ECO:0000256" key="3">
    <source>
        <dbReference type="ARBA" id="ARBA00012462"/>
    </source>
</evidence>
<proteinExistence type="inferred from homology"/>
<keyword evidence="6 10" id="KW-0645">Protease</keyword>
<dbReference type="EC" id="3.4.14.10" evidence="3"/>
<dbReference type="Gene3D" id="2.60.40.3170">
    <property type="match status" value="1"/>
</dbReference>
<evidence type="ECO:0000256" key="9">
    <source>
        <dbReference type="ARBA" id="ARBA00032232"/>
    </source>
</evidence>
<evidence type="ECO:0000256" key="7">
    <source>
        <dbReference type="ARBA" id="ARBA00022801"/>
    </source>
</evidence>
<dbReference type="SUPFAM" id="SSF52743">
    <property type="entry name" value="Subtilisin-like"/>
    <property type="match status" value="1"/>
</dbReference>
<dbReference type="FunFam" id="3.40.50.200:FF:000003">
    <property type="entry name" value="Tripeptidyl peptidase 2"/>
    <property type="match status" value="1"/>
</dbReference>
<dbReference type="InterPro" id="IPR015500">
    <property type="entry name" value="Peptidase_S8_subtilisin-rel"/>
</dbReference>
<feature type="domain" description="Peptidase S8/S53" evidence="12">
    <location>
        <begin position="178"/>
        <end position="648"/>
    </location>
</feature>
<evidence type="ECO:0000313" key="16">
    <source>
        <dbReference type="EMBL" id="KAI1720265.1"/>
    </source>
</evidence>
<feature type="domain" description="Tripeptidyl-peptidase II first Ig-like" evidence="14">
    <location>
        <begin position="692"/>
        <end position="797"/>
    </location>
</feature>
<dbReference type="Gene3D" id="3.40.50.200">
    <property type="entry name" value="Peptidase S8/S53 domain"/>
    <property type="match status" value="2"/>
</dbReference>
<dbReference type="Gene3D" id="6.10.250.3080">
    <property type="match status" value="1"/>
</dbReference>
<feature type="active site" description="Charge relay system" evidence="10">
    <location>
        <position position="409"/>
    </location>
</feature>
<sequence length="1380" mass="153037">MDIKCMRYQYKRLFSSFSTDAEQNSPVGRKNINQVKVNHSVNCKLASRALSANSRLEGMDLSLLTTAFGKAAIFLQREMMTCEKGIHFLLQSSSSPFSRTLGERIGRFLIRTNRQIRCSTVQCAFKSTSLLEDPCQLVPINMANCQLSENVVFPVADLVPRRETQQELFLTKYPQYDGRGIVVAVLDTGVDPSLPGLQVTTTGQPKIIDCMNLSGSGDVDTSTIKTVDASGTIIGLSGRKLKIPPEWKNPTGKYHVGLKPIYELYPGGLLKRIKEERKDDLWDSQHKLCVADVLRQITKHEEEIGGTSEKLIDKNARENLNYQLEYLRNIDKAEDLGPVADCVVWNDGEKWRAVIDTSFRGRLSLCKVLTNFRDEHEYDILTEKDMLTYCVTIYDTGKLLEICVPSGSHGSHVANIVAANYPDEPEKNGLAPGAQIISMCIGDQRLGSMETGTALTRAFNKCAELNVDVVNYSYGEAGGLPADSGRIIECLNDMVFKKGILFVTSAGNKGPGYSTVGTPAGYSSACLGVTAYLTPEMIESMYNVLEKIPGACYPWSSRGPSSDGHLGMSVSAPGAAITGIPKYSLKGNQLMNGTSMSSPNVTGTTACLLSALKENSIPISPFRLRLALENTAMQKSVEPNGAATLTIGYGIVQVDSAFELLKLKEANTIPQTLTQFKVGVIESNPAIKGGPARGIYLREKYQTLKPINLSVSVEPLFRHNSDNVVKVAFNRHVILSCNDSYIKHPKVLELMNEKRVIQVRIDASGLEKGIIHYSEIRGYDSDNPQLGPLFRVPVTVVVPLEVTEDNEYTFKKSMSLQPGLPNHMFVHVPEEAAWASVKLKSTEKTVITKYIAHFLQLVPNLHQNVTEHEFCPTVEPNGEENLYFKVQGGRTLEVCLCKQWANAGNGQLDFQISFHGLRPIKNVEFSSTNAYHRIDLQNALRYEEFSPNITFRSACQPLKPKDAKVQALGPHDLFDNGQQIFRLLLTYPLSVQKSSDYNFYLPGITDHLYESPLDDILIQELAVLYTAEEVPKNIKSGHYLVGTLQLAKSNDALSKQVKFPARYNFPEWVKQSMRDHKIQLLGKIKDEQYAEKYFDQLSQEYADHLPLFVAEVKRISDLKKNQSKLLDKITKLTEKVLELAGPDKVLQFLGAKVDQTEEHLLAKEDMEKRKNAIIDALLAKVNIMADAHLAISSEEIPKSFRKGLKLAADESKDAKEGNGQSEGKETKEDKNIEKEASVSSFQVLDEQNNGCSGTYLQQQLEELNDSVQGIVEGSQDSTATQVRLFSSFSTDAEQNSPVGRKNINQVKVNHSVNCKLASRALSANSRLEGMDLSLLTTAFGKAAIFLQREMMTCEKGIHFLLQSSSSPFSSLEAQAHYLDS</sequence>
<gene>
    <name evidence="16" type="ORF">DdX_05649</name>
</gene>
<evidence type="ECO:0000259" key="14">
    <source>
        <dbReference type="Pfam" id="PF21223"/>
    </source>
</evidence>
<dbReference type="InterPro" id="IPR036852">
    <property type="entry name" value="Peptidase_S8/S53_dom_sf"/>
</dbReference>